<dbReference type="Pfam" id="PF10702">
    <property type="entry name" value="DUF2507"/>
    <property type="match status" value="1"/>
</dbReference>
<dbReference type="OrthoDB" id="2965348at2"/>
<accession>A0A433RY41</accession>
<dbReference type="Proteomes" id="UP000288623">
    <property type="component" value="Unassembled WGS sequence"/>
</dbReference>
<protein>
    <recommendedName>
        <fullName evidence="3">DUF2507 domain-containing protein</fullName>
    </recommendedName>
</protein>
<organism evidence="1 2">
    <name type="scientific">Candidatus Kurthia intestinigallinarum</name>
    <dbReference type="NCBI Taxonomy" id="1562256"/>
    <lineage>
        <taxon>Bacteria</taxon>
        <taxon>Bacillati</taxon>
        <taxon>Bacillota</taxon>
        <taxon>Bacilli</taxon>
        <taxon>Bacillales</taxon>
        <taxon>Caryophanaceae</taxon>
        <taxon>Kurthia</taxon>
    </lineage>
</organism>
<dbReference type="SUPFAM" id="SSF111126">
    <property type="entry name" value="Ligand-binding domain in the NO signalling and Golgi transport"/>
    <property type="match status" value="1"/>
</dbReference>
<evidence type="ECO:0000313" key="2">
    <source>
        <dbReference type="Proteomes" id="UP000288623"/>
    </source>
</evidence>
<gene>
    <name evidence="1" type="ORF">QI30_01950</name>
</gene>
<reference evidence="1 2" key="1">
    <citation type="submission" date="2014-11" db="EMBL/GenBank/DDBJ databases">
        <title>Genome sequence and analysis of novel Kurthia sp.</title>
        <authorList>
            <person name="Lawson J.N."/>
            <person name="Gonzalez J.E."/>
            <person name="Rinauldi L."/>
            <person name="Xuan Z."/>
            <person name="Firman A."/>
            <person name="Shaddox L."/>
            <person name="Trudeau A."/>
            <person name="Shah S."/>
            <person name="Reiman D."/>
        </authorList>
    </citation>
    <scope>NUCLEOTIDE SEQUENCE [LARGE SCALE GENOMIC DNA]</scope>
    <source>
        <strain evidence="1 2">3B1D</strain>
    </source>
</reference>
<dbReference type="InterPro" id="IPR024096">
    <property type="entry name" value="NO_sig/Golgi_transp_ligand-bd"/>
</dbReference>
<evidence type="ECO:0008006" key="3">
    <source>
        <dbReference type="Google" id="ProtNLM"/>
    </source>
</evidence>
<comment type="caution">
    <text evidence="1">The sequence shown here is derived from an EMBL/GenBank/DDBJ whole genome shotgun (WGS) entry which is preliminary data.</text>
</comment>
<dbReference type="RefSeq" id="WP_126989273.1">
    <property type="nucleotide sequence ID" value="NZ_JTFC01000007.1"/>
</dbReference>
<dbReference type="Gene3D" id="3.30.1380.20">
    <property type="entry name" value="Trafficking protein particle complex subunit 3"/>
    <property type="match status" value="1"/>
</dbReference>
<proteinExistence type="predicted"/>
<dbReference type="AlphaFoldDB" id="A0A433RY41"/>
<dbReference type="InterPro" id="IPR019642">
    <property type="entry name" value="DUF2507"/>
</dbReference>
<dbReference type="EMBL" id="JTFC01000007">
    <property type="protein sequence ID" value="RUS58205.1"/>
    <property type="molecule type" value="Genomic_DNA"/>
</dbReference>
<evidence type="ECO:0000313" key="1">
    <source>
        <dbReference type="EMBL" id="RUS58205.1"/>
    </source>
</evidence>
<sequence length="139" mass="16029">MSQELTQNVSAFGYELIRDHILSSILGKNEEDILYWAGKELARKFPATTIEEVLQFFADASWGILTLDKQSKDEAFFTLSGAEDLLHITHRCFRLEAGFLAEQHQNMSGLLTECLDDKHERKNSVTFHVKWDLKDPIER</sequence>
<name>A0A433RY41_9BACL</name>
<keyword evidence="2" id="KW-1185">Reference proteome</keyword>